<dbReference type="InParanoid" id="A0A4S2MZG9"/>
<dbReference type="PANTHER" id="PTHR30383:SF2">
    <property type="entry name" value="CELLULOSE-BINDING PROTEIN"/>
    <property type="match status" value="1"/>
</dbReference>
<dbReference type="GO" id="GO:0004622">
    <property type="term" value="F:phosphatidylcholine lysophospholipase activity"/>
    <property type="evidence" value="ECO:0007669"/>
    <property type="project" value="TreeGrafter"/>
</dbReference>
<dbReference type="InterPro" id="IPR036514">
    <property type="entry name" value="SGNH_hydro_sf"/>
</dbReference>
<dbReference type="CDD" id="cd01833">
    <property type="entry name" value="XynB_like"/>
    <property type="match status" value="1"/>
</dbReference>
<feature type="domain" description="SGNH hydrolase-type esterase" evidence="2">
    <location>
        <begin position="23"/>
        <end position="203"/>
    </location>
</feature>
<dbReference type="Pfam" id="PF13472">
    <property type="entry name" value="Lipase_GDSL_2"/>
    <property type="match status" value="1"/>
</dbReference>
<evidence type="ECO:0000313" key="3">
    <source>
        <dbReference type="EMBL" id="TGZ82046.1"/>
    </source>
</evidence>
<keyword evidence="3" id="KW-0378">Hydrolase</keyword>
<name>A0A4S2MZG9_9PEZI</name>
<evidence type="ECO:0000256" key="1">
    <source>
        <dbReference type="SAM" id="SignalP"/>
    </source>
</evidence>
<dbReference type="EMBL" id="ML220116">
    <property type="protein sequence ID" value="TGZ82046.1"/>
    <property type="molecule type" value="Genomic_DNA"/>
</dbReference>
<accession>A0A4S2MZG9</accession>
<proteinExistence type="predicted"/>
<dbReference type="SUPFAM" id="SSF52266">
    <property type="entry name" value="SGNH hydrolase"/>
    <property type="match status" value="1"/>
</dbReference>
<dbReference type="OrthoDB" id="2119228at2759"/>
<protein>
    <submittedName>
        <fullName evidence="3">SGNH hydrolase</fullName>
    </submittedName>
</protein>
<evidence type="ECO:0000313" key="4">
    <source>
        <dbReference type="Proteomes" id="UP000298138"/>
    </source>
</evidence>
<sequence length="218" mass="23843">MRFFPPLLTLLGLAVATTKIMPLGDSITGGPGCWRALLWNQLQSAGYNTLDFVGTLPAQGCGIPHDGDNEGHSGYLVTNIANQNLLPGWLAATDPDVVLMHFGTNDVWNGIASEVILDAYSTLLRQMREQNNGVKLLVAQILPMEPSGCGECAERVRRLNAEIPAWAERESRAGSEVYVVDQWTGFDLAIDAYDGVHPNENGNVKIADRWFEGLMYVL</sequence>
<reference evidence="3 4" key="1">
    <citation type="submission" date="2019-04" db="EMBL/GenBank/DDBJ databases">
        <title>Comparative genomics and transcriptomics to analyze fruiting body development in filamentous ascomycetes.</title>
        <authorList>
            <consortium name="DOE Joint Genome Institute"/>
            <person name="Lutkenhaus R."/>
            <person name="Traeger S."/>
            <person name="Breuer J."/>
            <person name="Kuo A."/>
            <person name="Lipzen A."/>
            <person name="Pangilinan J."/>
            <person name="Dilworth D."/>
            <person name="Sandor L."/>
            <person name="Poggeler S."/>
            <person name="Barry K."/>
            <person name="Grigoriev I.V."/>
            <person name="Nowrousian M."/>
        </authorList>
    </citation>
    <scope>NUCLEOTIDE SEQUENCE [LARGE SCALE GENOMIC DNA]</scope>
    <source>
        <strain evidence="3 4">CBS 389.68</strain>
    </source>
</reference>
<dbReference type="Proteomes" id="UP000298138">
    <property type="component" value="Unassembled WGS sequence"/>
</dbReference>
<dbReference type="InterPro" id="IPR013830">
    <property type="entry name" value="SGNH_hydro"/>
</dbReference>
<dbReference type="InterPro" id="IPR051532">
    <property type="entry name" value="Ester_Hydrolysis_Enzymes"/>
</dbReference>
<evidence type="ECO:0000259" key="2">
    <source>
        <dbReference type="Pfam" id="PF13472"/>
    </source>
</evidence>
<gene>
    <name evidence="3" type="ORF">EX30DRAFT_213661</name>
</gene>
<keyword evidence="4" id="KW-1185">Reference proteome</keyword>
<organism evidence="3 4">
    <name type="scientific">Ascodesmis nigricans</name>
    <dbReference type="NCBI Taxonomy" id="341454"/>
    <lineage>
        <taxon>Eukaryota</taxon>
        <taxon>Fungi</taxon>
        <taxon>Dikarya</taxon>
        <taxon>Ascomycota</taxon>
        <taxon>Pezizomycotina</taxon>
        <taxon>Pezizomycetes</taxon>
        <taxon>Pezizales</taxon>
        <taxon>Ascodesmidaceae</taxon>
        <taxon>Ascodesmis</taxon>
    </lineage>
</organism>
<keyword evidence="1" id="KW-0732">Signal</keyword>
<feature type="chain" id="PRO_5020313927" evidence="1">
    <location>
        <begin position="17"/>
        <end position="218"/>
    </location>
</feature>
<dbReference type="Gene3D" id="3.40.50.1110">
    <property type="entry name" value="SGNH hydrolase"/>
    <property type="match status" value="1"/>
</dbReference>
<feature type="signal peptide" evidence="1">
    <location>
        <begin position="1"/>
        <end position="16"/>
    </location>
</feature>
<dbReference type="AlphaFoldDB" id="A0A4S2MZG9"/>
<dbReference type="PANTHER" id="PTHR30383">
    <property type="entry name" value="THIOESTERASE 1/PROTEASE 1/LYSOPHOSPHOLIPASE L1"/>
    <property type="match status" value="1"/>
</dbReference>